<dbReference type="InterPro" id="IPR050415">
    <property type="entry name" value="MRET"/>
</dbReference>
<dbReference type="Proteomes" id="UP001620597">
    <property type="component" value="Unassembled WGS sequence"/>
</dbReference>
<gene>
    <name evidence="3" type="ORF">WG929_13145</name>
</gene>
<protein>
    <submittedName>
        <fullName evidence="3">2Fe-2S iron-sulfur cluster-binding protein</fullName>
    </submittedName>
</protein>
<dbReference type="PRINTS" id="PR00410">
    <property type="entry name" value="PHEHYDRXLASE"/>
</dbReference>
<proteinExistence type="predicted"/>
<evidence type="ECO:0000259" key="2">
    <source>
        <dbReference type="PROSITE" id="PS51384"/>
    </source>
</evidence>
<dbReference type="Gene3D" id="1.10.490.10">
    <property type="entry name" value="Globins"/>
    <property type="match status" value="1"/>
</dbReference>
<organism evidence="3 4">
    <name type="scientific">Oceanobacter antarcticus</name>
    <dbReference type="NCBI Taxonomy" id="3133425"/>
    <lineage>
        <taxon>Bacteria</taxon>
        <taxon>Pseudomonadati</taxon>
        <taxon>Pseudomonadota</taxon>
        <taxon>Gammaproteobacteria</taxon>
        <taxon>Oceanospirillales</taxon>
        <taxon>Oceanospirillaceae</taxon>
        <taxon>Oceanobacter</taxon>
    </lineage>
</organism>
<dbReference type="InterPro" id="IPR012292">
    <property type="entry name" value="Globin/Proto"/>
</dbReference>
<keyword evidence="4" id="KW-1185">Reference proteome</keyword>
<evidence type="ECO:0000313" key="4">
    <source>
        <dbReference type="Proteomes" id="UP001620597"/>
    </source>
</evidence>
<dbReference type="Pfam" id="PF00111">
    <property type="entry name" value="Fer2"/>
    <property type="match status" value="1"/>
</dbReference>
<dbReference type="InterPro" id="IPR012675">
    <property type="entry name" value="Beta-grasp_dom_sf"/>
</dbReference>
<dbReference type="SUPFAM" id="SSF54292">
    <property type="entry name" value="2Fe-2S ferredoxin-like"/>
    <property type="match status" value="1"/>
</dbReference>
<dbReference type="RefSeq" id="WP_416206402.1">
    <property type="nucleotide sequence ID" value="NZ_JBBKTX010000015.1"/>
</dbReference>
<comment type="caution">
    <text evidence="3">The sequence shown here is derived from an EMBL/GenBank/DDBJ whole genome shotgun (WGS) entry which is preliminary data.</text>
</comment>
<dbReference type="Gene3D" id="3.40.50.80">
    <property type="entry name" value="Nucleotide-binding domain of ferredoxin-NADP reductase (FNR) module"/>
    <property type="match status" value="1"/>
</dbReference>
<dbReference type="Gene3D" id="3.10.20.30">
    <property type="match status" value="1"/>
</dbReference>
<dbReference type="SUPFAM" id="SSF63380">
    <property type="entry name" value="Riboflavin synthase domain-like"/>
    <property type="match status" value="1"/>
</dbReference>
<dbReference type="InterPro" id="IPR001041">
    <property type="entry name" value="2Fe-2S_ferredoxin-type"/>
</dbReference>
<dbReference type="SUPFAM" id="SSF46458">
    <property type="entry name" value="Globin-like"/>
    <property type="match status" value="1"/>
</dbReference>
<dbReference type="InterPro" id="IPR017938">
    <property type="entry name" value="Riboflavin_synthase-like_b-brl"/>
</dbReference>
<evidence type="ECO:0000259" key="1">
    <source>
        <dbReference type="PROSITE" id="PS51085"/>
    </source>
</evidence>
<evidence type="ECO:0000313" key="3">
    <source>
        <dbReference type="EMBL" id="MFK4753355.1"/>
    </source>
</evidence>
<dbReference type="SUPFAM" id="SSF52343">
    <property type="entry name" value="Ferredoxin reductase-like, C-terminal NADP-linked domain"/>
    <property type="match status" value="1"/>
</dbReference>
<dbReference type="PANTHER" id="PTHR47354">
    <property type="entry name" value="NADH OXIDOREDUCTASE HCR"/>
    <property type="match status" value="1"/>
</dbReference>
<sequence length="465" mass="52468">MPEVCYQGRIFQLREDETILAGLLRQGVELEYSCRAGVCNACIIRATAFDPDLERLKTGTLAPNLVASGHFLPCKTRLKGSIELLDPAPGLADNPVYARTTVTGRVVGKRWLTDDIVQLHVQPSVDVIYKAGQFVWLYHSDGQARPYSLACSPQRRQPLEFHIRRHDQGHVSRWITDELTAGTDIALSLADGDCCLEDGMNTVVMVAFGAGLAPMAGISQQILDGGEAAVGGHLLHVAHGKSGLYGESDSWDLAGEIQASASMQYTGLESRSELFTSLASLNSRYCDAYWFLCGSPDAVYQSRDELLRLGIPEGRMRFDPFESQPLVALPENDECQPDYPDPQPELWAWLNEDNRLATIVADFYLQIFADPILSPYFENISRRRSREKVFSFYQRVFSGEPSFFGDRPDHAHHWMVHSDDIFDYQLLLMEQTLKNHEMPGLLITIWMSYEEYFRRDIIKTRPEGY</sequence>
<dbReference type="PROSITE" id="PS51384">
    <property type="entry name" value="FAD_FR"/>
    <property type="match status" value="1"/>
</dbReference>
<name>A0ABW8NL42_9GAMM</name>
<reference evidence="3 4" key="1">
    <citation type="submission" date="2024-03" db="EMBL/GenBank/DDBJ databases">
        <title>High-quality draft genome sequence of Oceanobacter sp. wDCs-4.</title>
        <authorList>
            <person name="Dong C."/>
        </authorList>
    </citation>
    <scope>NUCLEOTIDE SEQUENCE [LARGE SCALE GENOMIC DNA]</scope>
    <source>
        <strain evidence="4">wDCs-4</strain>
    </source>
</reference>
<dbReference type="PROSITE" id="PS51085">
    <property type="entry name" value="2FE2S_FER_2"/>
    <property type="match status" value="1"/>
</dbReference>
<feature type="domain" description="FAD-binding FR-type" evidence="2">
    <location>
        <begin position="99"/>
        <end position="197"/>
    </location>
</feature>
<dbReference type="InterPro" id="IPR036010">
    <property type="entry name" value="2Fe-2S_ferredoxin-like_sf"/>
</dbReference>
<dbReference type="InterPro" id="IPR039261">
    <property type="entry name" value="FNR_nucleotide-bd"/>
</dbReference>
<dbReference type="PANTHER" id="PTHR47354:SF3">
    <property type="entry name" value="OXIDOREDUCTASE-RELATED"/>
    <property type="match status" value="1"/>
</dbReference>
<dbReference type="InterPro" id="IPR009050">
    <property type="entry name" value="Globin-like_sf"/>
</dbReference>
<dbReference type="Gene3D" id="2.40.30.10">
    <property type="entry name" value="Translation factors"/>
    <property type="match status" value="1"/>
</dbReference>
<dbReference type="InterPro" id="IPR017927">
    <property type="entry name" value="FAD-bd_FR_type"/>
</dbReference>
<dbReference type="CDD" id="cd00207">
    <property type="entry name" value="fer2"/>
    <property type="match status" value="1"/>
</dbReference>
<accession>A0ABW8NL42</accession>
<dbReference type="EMBL" id="JBBKTX010000015">
    <property type="protein sequence ID" value="MFK4753355.1"/>
    <property type="molecule type" value="Genomic_DNA"/>
</dbReference>
<feature type="domain" description="2Fe-2S ferredoxin-type" evidence="1">
    <location>
        <begin position="1"/>
        <end position="90"/>
    </location>
</feature>